<feature type="compositionally biased region" description="Low complexity" evidence="25">
    <location>
        <begin position="547"/>
        <end position="566"/>
    </location>
</feature>
<dbReference type="FunFam" id="3.30.200.20:FF:000123">
    <property type="entry name" value="serine/threonine-protein kinase PRP4 homolog"/>
    <property type="match status" value="1"/>
</dbReference>
<dbReference type="GO" id="GO:0005681">
    <property type="term" value="C:spliceosomal complex"/>
    <property type="evidence" value="ECO:0007669"/>
    <property type="project" value="UniProtKB-KW"/>
</dbReference>
<comment type="subcellular location">
    <subcellularLocation>
        <location evidence="2">Chromosome</location>
        <location evidence="2">Centromere</location>
        <location evidence="2">Kinetochore</location>
    </subcellularLocation>
    <subcellularLocation>
        <location evidence="1">Nucleus</location>
    </subcellularLocation>
</comment>
<feature type="compositionally biased region" description="Basic and acidic residues" evidence="25">
    <location>
        <begin position="1"/>
        <end position="12"/>
    </location>
</feature>
<keyword evidence="18" id="KW-0539">Nucleus</keyword>
<dbReference type="EC" id="2.7.11.1" evidence="3"/>
<evidence type="ECO:0000256" key="5">
    <source>
        <dbReference type="ARBA" id="ARBA00022499"/>
    </source>
</evidence>
<feature type="region of interest" description="Disordered" evidence="25">
    <location>
        <begin position="1"/>
        <end position="84"/>
    </location>
</feature>
<dbReference type="PANTHER" id="PTHR24058">
    <property type="entry name" value="DUAL SPECIFICITY PROTEIN KINASE"/>
    <property type="match status" value="1"/>
</dbReference>
<feature type="compositionally biased region" description="Acidic residues" evidence="25">
    <location>
        <begin position="503"/>
        <end position="520"/>
    </location>
</feature>
<keyword evidence="14" id="KW-0067">ATP-binding</keyword>
<evidence type="ECO:0000256" key="25">
    <source>
        <dbReference type="SAM" id="MobiDB-lite"/>
    </source>
</evidence>
<dbReference type="PROSITE" id="PS50011">
    <property type="entry name" value="PROTEIN_KINASE_DOM"/>
    <property type="match status" value="1"/>
</dbReference>
<feature type="compositionally biased region" description="Basic and acidic residues" evidence="25">
    <location>
        <begin position="233"/>
        <end position="256"/>
    </location>
</feature>
<feature type="region of interest" description="Disordered" evidence="25">
    <location>
        <begin position="126"/>
        <end position="520"/>
    </location>
</feature>
<feature type="compositionally biased region" description="Basic and acidic residues" evidence="25">
    <location>
        <begin position="69"/>
        <end position="84"/>
    </location>
</feature>
<evidence type="ECO:0000256" key="24">
    <source>
        <dbReference type="ARBA" id="ARBA00048977"/>
    </source>
</evidence>
<comment type="catalytic activity">
    <reaction evidence="24">
        <text>L-seryl-[protein] + ATP = O-phospho-L-seryl-[protein] + ADP + H(+)</text>
        <dbReference type="Rhea" id="RHEA:17989"/>
        <dbReference type="Rhea" id="RHEA-COMP:9863"/>
        <dbReference type="Rhea" id="RHEA-COMP:11604"/>
        <dbReference type="ChEBI" id="CHEBI:15378"/>
        <dbReference type="ChEBI" id="CHEBI:29999"/>
        <dbReference type="ChEBI" id="CHEBI:30616"/>
        <dbReference type="ChEBI" id="CHEBI:83421"/>
        <dbReference type="ChEBI" id="CHEBI:456216"/>
        <dbReference type="EC" id="2.7.11.1"/>
    </reaction>
    <physiologicalReaction direction="left-to-right" evidence="24">
        <dbReference type="Rhea" id="RHEA:17990"/>
    </physiologicalReaction>
</comment>
<evidence type="ECO:0000256" key="23">
    <source>
        <dbReference type="ARBA" id="ARBA00048659"/>
    </source>
</evidence>
<name>A0A7K4PSU5_MELMO</name>
<feature type="region of interest" description="Disordered" evidence="25">
    <location>
        <begin position="536"/>
        <end position="569"/>
    </location>
</feature>
<feature type="compositionally biased region" description="Basic residues" evidence="25">
    <location>
        <begin position="177"/>
        <end position="188"/>
    </location>
</feature>
<feature type="compositionally biased region" description="Basic and acidic residues" evidence="25">
    <location>
        <begin position="380"/>
        <end position="393"/>
    </location>
</feature>
<dbReference type="GO" id="GO:0005524">
    <property type="term" value="F:ATP binding"/>
    <property type="evidence" value="ECO:0007669"/>
    <property type="project" value="UniProtKB-KW"/>
</dbReference>
<evidence type="ECO:0000256" key="10">
    <source>
        <dbReference type="ARBA" id="ARBA00022728"/>
    </source>
</evidence>
<dbReference type="SUPFAM" id="SSF56112">
    <property type="entry name" value="Protein kinase-like (PK-like)"/>
    <property type="match status" value="1"/>
</dbReference>
<evidence type="ECO:0000256" key="11">
    <source>
        <dbReference type="ARBA" id="ARBA00022741"/>
    </source>
</evidence>
<evidence type="ECO:0000256" key="18">
    <source>
        <dbReference type="ARBA" id="ARBA00023242"/>
    </source>
</evidence>
<dbReference type="GO" id="GO:0045292">
    <property type="term" value="P:mRNA cis splicing, via spliceosome"/>
    <property type="evidence" value="ECO:0007669"/>
    <property type="project" value="InterPro"/>
</dbReference>
<dbReference type="Proteomes" id="UP000560247">
    <property type="component" value="Unassembled WGS sequence"/>
</dbReference>
<feature type="compositionally biased region" description="Basic and acidic residues" evidence="25">
    <location>
        <begin position="400"/>
        <end position="414"/>
    </location>
</feature>
<keyword evidence="11" id="KW-0547">Nucleotide-binding</keyword>
<dbReference type="Gene3D" id="3.30.200.20">
    <property type="entry name" value="Phosphorylase Kinase, domain 1"/>
    <property type="match status" value="1"/>
</dbReference>
<evidence type="ECO:0000256" key="6">
    <source>
        <dbReference type="ARBA" id="ARBA00022527"/>
    </source>
</evidence>
<feature type="non-terminal residue" evidence="27">
    <location>
        <position position="992"/>
    </location>
</feature>
<evidence type="ECO:0000256" key="20">
    <source>
        <dbReference type="ARBA" id="ARBA00023637"/>
    </source>
</evidence>
<dbReference type="InterPro" id="IPR008271">
    <property type="entry name" value="Ser/Thr_kinase_AS"/>
</dbReference>
<organism evidence="27 28">
    <name type="scientific">Melospiza melodia</name>
    <name type="common">Song sparrow</name>
    <name type="synonym">Fringilla melodia</name>
    <dbReference type="NCBI Taxonomy" id="44397"/>
    <lineage>
        <taxon>Eukaryota</taxon>
        <taxon>Metazoa</taxon>
        <taxon>Chordata</taxon>
        <taxon>Craniata</taxon>
        <taxon>Vertebrata</taxon>
        <taxon>Euteleostomi</taxon>
        <taxon>Archelosauria</taxon>
        <taxon>Archosauria</taxon>
        <taxon>Dinosauria</taxon>
        <taxon>Saurischia</taxon>
        <taxon>Theropoda</taxon>
        <taxon>Coelurosauria</taxon>
        <taxon>Aves</taxon>
        <taxon>Neognathae</taxon>
        <taxon>Neoaves</taxon>
        <taxon>Telluraves</taxon>
        <taxon>Australaves</taxon>
        <taxon>Passeriformes</taxon>
        <taxon>Passerellidae</taxon>
        <taxon>Melospiza</taxon>
    </lineage>
</organism>
<evidence type="ECO:0000256" key="15">
    <source>
        <dbReference type="ARBA" id="ARBA00022843"/>
    </source>
</evidence>
<keyword evidence="7" id="KW-0597">Phosphoprotein</keyword>
<evidence type="ECO:0000256" key="9">
    <source>
        <dbReference type="ARBA" id="ARBA00022679"/>
    </source>
</evidence>
<evidence type="ECO:0000259" key="26">
    <source>
        <dbReference type="PROSITE" id="PS50011"/>
    </source>
</evidence>
<keyword evidence="4" id="KW-0158">Chromosome</keyword>
<sequence length="992" mass="115451">VEDAEASEKSVNEENGEVSEADQPQNKHSRHKKKKHKHRSKHKKHKHSSEDDKDKKHKHRHKHKKHKWKEVADASDKEDGPAKRTKIDFLAPLEDLEKQRALLKAELENELMEGKVQSGMGLILQGYESGSEEEGEINEKARNGTRPTAKSNTKGKLEPVDNKTSSKKSSKSESKERTRHRSDKKKSKAGVDGVKEKTTRSKSKERRKSKSPYKRSKSQDQTRKSRSPILKRRSQEKNRKSKSPPEDRNKADDKSKSRDRRKSPVVNESKSRDRGRKSKSPAELRSKSKDRRSRSKDRKPRRSETDKEKKPIKSPSKDASSGKENRSPRRPGRSPKGRSLSPKQREKSRRSRSPLFNDRRSKQSRSPSRTRSPVRRVRSRSAERKRRESERRRLSSPRTRTRDDILSRRERSKDVSPPSRWSPSRRRSRSPIRRRSRTPLRRSRSPRRRSRSPRRRDRGRRSRSRLRRRSRSRGGHRRRSRSKVKEDKFKGSLSEGMKVEQESSSDENLEDFDLEEEDEEAEIRQRRLQRQAIVQKYKGQTEDSNISVPSEPSSPQSSTRSRSNSPDDILERVAADVKEYERENVDTFEASVKAKHNLMTVEQNNGSSQKKLLAPDMFTESDDMFAAYFDSARLRAAGFGKDFKENPNLRDNWTDAEGYYRVNIGEVLDKRYNVYGYTGQGVFSNVVRARDMARANQEVAVKIIRNNELMQKTGLKELEFLKKLNDADPDDKFHCLRLFRHFYHKQHLCLVFEPLSMNLREVLKKYGKDVGLHIKAVRSYSQQLFLALKLLKRCNILHADIKPDNILVNESKTILKLCDFGSASHVADNDITPYLVSRFYRAPEIIIGKIYDYGIDMWSVGCTLYELYTGKILFPGKTNNHMLKLAMDLKGKMPNKMIRKGVFKDQHFDQNLNFMYIEVDKVTEREKVTVMSTINPTKDLLADLIGCQRLPEDQRKKVHQLKDLLDQILMLDPAKRISINQALQHAFIQEKI</sequence>
<evidence type="ECO:0000256" key="16">
    <source>
        <dbReference type="ARBA" id="ARBA00022990"/>
    </source>
</evidence>
<keyword evidence="10" id="KW-0747">Spliceosome</keyword>
<feature type="compositionally biased region" description="Polar residues" evidence="25">
    <location>
        <begin position="145"/>
        <end position="154"/>
    </location>
</feature>
<dbReference type="GO" id="GO:0000776">
    <property type="term" value="C:kinetochore"/>
    <property type="evidence" value="ECO:0007669"/>
    <property type="project" value="UniProtKB-KW"/>
</dbReference>
<dbReference type="PANTHER" id="PTHR24058:SF103">
    <property type="entry name" value="SERINE_THREONINE-PROTEIN KINASE PRP4 HOMOLOG"/>
    <property type="match status" value="1"/>
</dbReference>
<evidence type="ECO:0000256" key="13">
    <source>
        <dbReference type="ARBA" id="ARBA00022838"/>
    </source>
</evidence>
<comment type="similarity">
    <text evidence="19">Belongs to the protein kinase superfamily. CMGC Ser/Thr protein kinase family.</text>
</comment>
<dbReference type="Pfam" id="PF00069">
    <property type="entry name" value="Pkinase"/>
    <property type="match status" value="1"/>
</dbReference>
<keyword evidence="8" id="KW-0507">mRNA processing</keyword>
<feature type="compositionally biased region" description="Basic residues" evidence="25">
    <location>
        <begin position="423"/>
        <end position="482"/>
    </location>
</feature>
<keyword evidence="12 27" id="KW-0418">Kinase</keyword>
<evidence type="ECO:0000256" key="3">
    <source>
        <dbReference type="ARBA" id="ARBA00012513"/>
    </source>
</evidence>
<keyword evidence="15" id="KW-0832">Ubl conjugation</keyword>
<keyword evidence="6" id="KW-0723">Serine/threonine-protein kinase</keyword>
<dbReference type="InterPro" id="IPR011009">
    <property type="entry name" value="Kinase-like_dom_sf"/>
</dbReference>
<feature type="compositionally biased region" description="Basic residues" evidence="25">
    <location>
        <begin position="288"/>
        <end position="301"/>
    </location>
</feature>
<comment type="catalytic activity">
    <reaction evidence="23">
        <text>L-threonyl-[protein] + ATP = O-phospho-L-threonyl-[protein] + ADP + H(+)</text>
        <dbReference type="Rhea" id="RHEA:46608"/>
        <dbReference type="Rhea" id="RHEA-COMP:11060"/>
        <dbReference type="Rhea" id="RHEA-COMP:11605"/>
        <dbReference type="ChEBI" id="CHEBI:15378"/>
        <dbReference type="ChEBI" id="CHEBI:30013"/>
        <dbReference type="ChEBI" id="CHEBI:30616"/>
        <dbReference type="ChEBI" id="CHEBI:61977"/>
        <dbReference type="ChEBI" id="CHEBI:456216"/>
        <dbReference type="EC" id="2.7.11.1"/>
    </reaction>
    <physiologicalReaction direction="left-to-right" evidence="23">
        <dbReference type="Rhea" id="RHEA:46609"/>
    </physiologicalReaction>
</comment>
<evidence type="ECO:0000256" key="4">
    <source>
        <dbReference type="ARBA" id="ARBA00022454"/>
    </source>
</evidence>
<accession>A0A7K4PSU5</accession>
<keyword evidence="16" id="KW-0007">Acetylation</keyword>
<keyword evidence="28" id="KW-1185">Reference proteome</keyword>
<gene>
    <name evidence="27" type="primary">Prpf4b</name>
    <name evidence="27" type="ORF">MELMEL_R15321</name>
</gene>
<evidence type="ECO:0000256" key="8">
    <source>
        <dbReference type="ARBA" id="ARBA00022664"/>
    </source>
</evidence>
<dbReference type="Gene3D" id="1.10.510.10">
    <property type="entry name" value="Transferase(Phosphotransferase) domain 1"/>
    <property type="match status" value="1"/>
</dbReference>
<keyword evidence="5" id="KW-1017">Isopeptide bond</keyword>
<keyword evidence="17" id="KW-0508">mRNA splicing</keyword>
<comment type="caution">
    <text evidence="27">The sequence shown here is derived from an EMBL/GenBank/DDBJ whole genome shotgun (WGS) entry which is preliminary data.</text>
</comment>
<dbReference type="FunFam" id="1.10.510.10:FF:000078">
    <property type="entry name" value="Serine/threonine-protein kinase PRP4 homolog"/>
    <property type="match status" value="1"/>
</dbReference>
<dbReference type="SMART" id="SM00220">
    <property type="entry name" value="S_TKc"/>
    <property type="match status" value="1"/>
</dbReference>
<evidence type="ECO:0000313" key="28">
    <source>
        <dbReference type="Proteomes" id="UP000560247"/>
    </source>
</evidence>
<evidence type="ECO:0000256" key="22">
    <source>
        <dbReference type="ARBA" id="ARBA00046964"/>
    </source>
</evidence>
<dbReference type="InterPro" id="IPR000719">
    <property type="entry name" value="Prot_kinase_dom"/>
</dbReference>
<feature type="domain" description="Protein kinase" evidence="26">
    <location>
        <begin position="672"/>
        <end position="988"/>
    </location>
</feature>
<evidence type="ECO:0000256" key="17">
    <source>
        <dbReference type="ARBA" id="ARBA00023187"/>
    </source>
</evidence>
<evidence type="ECO:0000256" key="1">
    <source>
        <dbReference type="ARBA" id="ARBA00004123"/>
    </source>
</evidence>
<keyword evidence="9" id="KW-0808">Transferase</keyword>
<feature type="non-terminal residue" evidence="27">
    <location>
        <position position="1"/>
    </location>
</feature>
<dbReference type="GO" id="GO:0004674">
    <property type="term" value="F:protein serine/threonine kinase activity"/>
    <property type="evidence" value="ECO:0007669"/>
    <property type="project" value="UniProtKB-KW"/>
</dbReference>
<reference evidence="27 28" key="1">
    <citation type="submission" date="2019-09" db="EMBL/GenBank/DDBJ databases">
        <title>Bird 10,000 Genomes (B10K) Project - Family phase.</title>
        <authorList>
            <person name="Zhang G."/>
        </authorList>
    </citation>
    <scope>NUCLEOTIDE SEQUENCE [LARGE SCALE GENOMIC DNA]</scope>
    <source>
        <strain evidence="27">OUT-0008</strain>
        <tissue evidence="27">Blood</tissue>
    </source>
</reference>
<dbReference type="InterPro" id="IPR050494">
    <property type="entry name" value="Ser_Thr_dual-spec_kinase"/>
</dbReference>
<feature type="compositionally biased region" description="Basic and acidic residues" evidence="25">
    <location>
        <begin position="302"/>
        <end position="311"/>
    </location>
</feature>
<protein>
    <recommendedName>
        <fullName evidence="20">Serine/threonine-protein kinase PRP4 homolog</fullName>
        <ecNumber evidence="3">2.7.11.1</ecNumber>
    </recommendedName>
    <alternativeName>
        <fullName evidence="21">PRP4 pre-mRNA-processing factor 4 homolog</fullName>
    </alternativeName>
</protein>
<evidence type="ECO:0000256" key="2">
    <source>
        <dbReference type="ARBA" id="ARBA00004629"/>
    </source>
</evidence>
<evidence type="ECO:0000256" key="12">
    <source>
        <dbReference type="ARBA" id="ARBA00022777"/>
    </source>
</evidence>
<dbReference type="AlphaFoldDB" id="A0A7K4PSU5"/>
<dbReference type="InterPro" id="IPR044092">
    <property type="entry name" value="STKc_PRP4"/>
</dbReference>
<comment type="subunit">
    <text evidence="22">Interacts with CLK1 C-terminus. Associates with the U5 snRNP and NCOR1 deacetylase complexes. Identified in the spliceosome C complex.</text>
</comment>
<feature type="compositionally biased region" description="Basic residues" evidence="25">
    <location>
        <begin position="200"/>
        <end position="216"/>
    </location>
</feature>
<evidence type="ECO:0000256" key="19">
    <source>
        <dbReference type="ARBA" id="ARBA00023596"/>
    </source>
</evidence>
<dbReference type="EMBL" id="VZSA01000622">
    <property type="protein sequence ID" value="NWQ51137.1"/>
    <property type="molecule type" value="Genomic_DNA"/>
</dbReference>
<feature type="compositionally biased region" description="Basic residues" evidence="25">
    <location>
        <begin position="55"/>
        <end position="68"/>
    </location>
</feature>
<evidence type="ECO:0000256" key="14">
    <source>
        <dbReference type="ARBA" id="ARBA00022840"/>
    </source>
</evidence>
<proteinExistence type="inferred from homology"/>
<evidence type="ECO:0000256" key="7">
    <source>
        <dbReference type="ARBA" id="ARBA00022553"/>
    </source>
</evidence>
<keyword evidence="13" id="KW-0995">Kinetochore</keyword>
<feature type="compositionally biased region" description="Basic residues" evidence="25">
    <location>
        <begin position="27"/>
        <end position="47"/>
    </location>
</feature>
<evidence type="ECO:0000256" key="21">
    <source>
        <dbReference type="ARBA" id="ARBA00031858"/>
    </source>
</evidence>
<dbReference type="PROSITE" id="PS00108">
    <property type="entry name" value="PROTEIN_KINASE_ST"/>
    <property type="match status" value="1"/>
</dbReference>
<dbReference type="CDD" id="cd14135">
    <property type="entry name" value="STKc_PRP4"/>
    <property type="match status" value="1"/>
</dbReference>
<evidence type="ECO:0000313" key="27">
    <source>
        <dbReference type="EMBL" id="NWQ51137.1"/>
    </source>
</evidence>